<gene>
    <name evidence="1" type="ORF">CLUMA_CG008810</name>
</gene>
<dbReference type="AlphaFoldDB" id="A0A1J1I4F1"/>
<accession>A0A1J1I4F1</accession>
<dbReference type="EMBL" id="CVRI01000041">
    <property type="protein sequence ID" value="CRK95215.1"/>
    <property type="molecule type" value="Genomic_DNA"/>
</dbReference>
<evidence type="ECO:0000313" key="2">
    <source>
        <dbReference type="Proteomes" id="UP000183832"/>
    </source>
</evidence>
<proteinExistence type="predicted"/>
<evidence type="ECO:0000313" key="1">
    <source>
        <dbReference type="EMBL" id="CRK95215.1"/>
    </source>
</evidence>
<protein>
    <submittedName>
        <fullName evidence="1">CLUMA_CG008810, isoform A</fullName>
    </submittedName>
</protein>
<sequence length="66" mass="7600">MLLKANGEDEEKDTIWFLSRHHDLLCFTFLGTVSYKVIRHSVGFHLNHIQVKSTSSIQTETVDHTS</sequence>
<name>A0A1J1I4F1_9DIPT</name>
<reference evidence="1 2" key="1">
    <citation type="submission" date="2015-04" db="EMBL/GenBank/DDBJ databases">
        <authorList>
            <person name="Syromyatnikov M.Y."/>
            <person name="Popov V.N."/>
        </authorList>
    </citation>
    <scope>NUCLEOTIDE SEQUENCE [LARGE SCALE GENOMIC DNA]</scope>
</reference>
<organism evidence="1 2">
    <name type="scientific">Clunio marinus</name>
    <dbReference type="NCBI Taxonomy" id="568069"/>
    <lineage>
        <taxon>Eukaryota</taxon>
        <taxon>Metazoa</taxon>
        <taxon>Ecdysozoa</taxon>
        <taxon>Arthropoda</taxon>
        <taxon>Hexapoda</taxon>
        <taxon>Insecta</taxon>
        <taxon>Pterygota</taxon>
        <taxon>Neoptera</taxon>
        <taxon>Endopterygota</taxon>
        <taxon>Diptera</taxon>
        <taxon>Nematocera</taxon>
        <taxon>Chironomoidea</taxon>
        <taxon>Chironomidae</taxon>
        <taxon>Clunio</taxon>
    </lineage>
</organism>
<dbReference type="Proteomes" id="UP000183832">
    <property type="component" value="Unassembled WGS sequence"/>
</dbReference>
<keyword evidence="2" id="KW-1185">Reference proteome</keyword>